<reference evidence="2 3" key="1">
    <citation type="submission" date="2023-03" db="EMBL/GenBank/DDBJ databases">
        <title>High recombination rates correlate with genetic variation in Cardiocondyla obscurior ants.</title>
        <authorList>
            <person name="Errbii M."/>
        </authorList>
    </citation>
    <scope>NUCLEOTIDE SEQUENCE [LARGE SCALE GENOMIC DNA]</scope>
    <source>
        <strain evidence="2">Alpha-2009</strain>
        <tissue evidence="2">Whole body</tissue>
    </source>
</reference>
<feature type="compositionally biased region" description="Basic residues" evidence="1">
    <location>
        <begin position="70"/>
        <end position="81"/>
    </location>
</feature>
<organism evidence="2 3">
    <name type="scientific">Cardiocondyla obscurior</name>
    <dbReference type="NCBI Taxonomy" id="286306"/>
    <lineage>
        <taxon>Eukaryota</taxon>
        <taxon>Metazoa</taxon>
        <taxon>Ecdysozoa</taxon>
        <taxon>Arthropoda</taxon>
        <taxon>Hexapoda</taxon>
        <taxon>Insecta</taxon>
        <taxon>Pterygota</taxon>
        <taxon>Neoptera</taxon>
        <taxon>Endopterygota</taxon>
        <taxon>Hymenoptera</taxon>
        <taxon>Apocrita</taxon>
        <taxon>Aculeata</taxon>
        <taxon>Formicoidea</taxon>
        <taxon>Formicidae</taxon>
        <taxon>Myrmicinae</taxon>
        <taxon>Cardiocondyla</taxon>
    </lineage>
</organism>
<evidence type="ECO:0000313" key="3">
    <source>
        <dbReference type="Proteomes" id="UP001430953"/>
    </source>
</evidence>
<accession>A0AAW2F7H3</accession>
<dbReference type="AlphaFoldDB" id="A0AAW2F7H3"/>
<evidence type="ECO:0000313" key="2">
    <source>
        <dbReference type="EMBL" id="KAL0111834.1"/>
    </source>
</evidence>
<protein>
    <recommendedName>
        <fullName evidence="4">Secreted protein</fullName>
    </recommendedName>
</protein>
<comment type="caution">
    <text evidence="2">The sequence shown here is derived from an EMBL/GenBank/DDBJ whole genome shotgun (WGS) entry which is preliminary data.</text>
</comment>
<dbReference type="EMBL" id="JADYXP020000013">
    <property type="protein sequence ID" value="KAL0111834.1"/>
    <property type="molecule type" value="Genomic_DNA"/>
</dbReference>
<evidence type="ECO:0000256" key="1">
    <source>
        <dbReference type="SAM" id="MobiDB-lite"/>
    </source>
</evidence>
<name>A0AAW2F7H3_9HYME</name>
<feature type="region of interest" description="Disordered" evidence="1">
    <location>
        <begin position="69"/>
        <end position="94"/>
    </location>
</feature>
<proteinExistence type="predicted"/>
<keyword evidence="3" id="KW-1185">Reference proteome</keyword>
<dbReference type="Proteomes" id="UP001430953">
    <property type="component" value="Unassembled WGS sequence"/>
</dbReference>
<sequence>MKIKQMSRFARTSGGTMLASGTPTFNRQWHTLVPFSLFLCTGNLNRGVCGVPIRTDRCVSKNAFNCQPSNKKKLKKKKKSRSGIEYFGRNSRLW</sequence>
<evidence type="ECO:0008006" key="4">
    <source>
        <dbReference type="Google" id="ProtNLM"/>
    </source>
</evidence>
<gene>
    <name evidence="2" type="ORF">PUN28_013196</name>
</gene>